<proteinExistence type="predicted"/>
<dbReference type="eggNOG" id="ENOG502QWDI">
    <property type="taxonomic scope" value="Eukaryota"/>
</dbReference>
<protein>
    <submittedName>
        <fullName evidence="1">Uncharacterized protein</fullName>
    </submittedName>
</protein>
<sequence>MGCACLPVLVQDKNPSQDTVQKGGHTAVLENVSYDKDVVEIEPADAIDSAHYGGSFVKDVYVDEGALLRRTRTASEENPLDRRSSPNFSRQVIGADSDIGYEKKGCSRVSVHGLKPEVVSPVGFAPHCNGKECGLEDGIDVAAGESSEKKVSLQELLLLQSAEPGRS</sequence>
<accession>A0A3L6EYS4</accession>
<accession>A0A1D6Q3T6</accession>
<dbReference type="ExpressionAtlas" id="A0A1D6Q3T6">
    <property type="expression patterns" value="baseline and differential"/>
</dbReference>
<evidence type="ECO:0000313" key="1">
    <source>
        <dbReference type="EMBL" id="AQK53225.1"/>
    </source>
</evidence>
<reference evidence="1" key="1">
    <citation type="submission" date="2015-12" db="EMBL/GenBank/DDBJ databases">
        <title>Update maize B73 reference genome by single molecule sequencing technologies.</title>
        <authorList>
            <consortium name="Maize Genome Sequencing Project"/>
            <person name="Ware D."/>
        </authorList>
    </citation>
    <scope>NUCLEOTIDE SEQUENCE</scope>
    <source>
        <tissue evidence="1">Seedling</tissue>
    </source>
</reference>
<dbReference type="PaxDb" id="4577-AC207328.3_FGP003"/>
<organism evidence="1">
    <name type="scientific">Zea mays</name>
    <name type="common">Maize</name>
    <dbReference type="NCBI Taxonomy" id="4577"/>
    <lineage>
        <taxon>Eukaryota</taxon>
        <taxon>Viridiplantae</taxon>
        <taxon>Streptophyta</taxon>
        <taxon>Embryophyta</taxon>
        <taxon>Tracheophyta</taxon>
        <taxon>Spermatophyta</taxon>
        <taxon>Magnoliopsida</taxon>
        <taxon>Liliopsida</taxon>
        <taxon>Poales</taxon>
        <taxon>Poaceae</taxon>
        <taxon>PACMAD clade</taxon>
        <taxon>Panicoideae</taxon>
        <taxon>Andropogonodae</taxon>
        <taxon>Andropogoneae</taxon>
        <taxon>Tripsacinae</taxon>
        <taxon>Zea</taxon>
    </lineage>
</organism>
<dbReference type="AlphaFoldDB" id="A0A1D6Q3T6"/>
<name>A0A1D6Q3T6_MAIZE</name>
<dbReference type="EMBL" id="CM000780">
    <property type="protein sequence ID" value="AQK53225.1"/>
    <property type="molecule type" value="Genomic_DNA"/>
</dbReference>
<dbReference type="InParanoid" id="A0A1D6Q3T6"/>
<gene>
    <name evidence="1" type="ORF">ZEAMMB73_Zm00001d050911</name>
</gene>